<evidence type="ECO:0000259" key="10">
    <source>
        <dbReference type="PROSITE" id="PS50893"/>
    </source>
</evidence>
<feature type="transmembrane region" description="Helical" evidence="9">
    <location>
        <begin position="18"/>
        <end position="40"/>
    </location>
</feature>
<evidence type="ECO:0000313" key="12">
    <source>
        <dbReference type="EMBL" id="EYF04580.1"/>
    </source>
</evidence>
<keyword evidence="6 9" id="KW-1133">Transmembrane helix</keyword>
<feature type="transmembrane region" description="Helical" evidence="9">
    <location>
        <begin position="267"/>
        <end position="290"/>
    </location>
</feature>
<dbReference type="InterPro" id="IPR036640">
    <property type="entry name" value="ABC1_TM_sf"/>
</dbReference>
<dbReference type="InterPro" id="IPR050095">
    <property type="entry name" value="ECF_ABC_transporter_ATP-bd"/>
</dbReference>
<dbReference type="AlphaFoldDB" id="A0A017T724"/>
<feature type="transmembrane region" description="Helical" evidence="9">
    <location>
        <begin position="236"/>
        <end position="255"/>
    </location>
</feature>
<dbReference type="PANTHER" id="PTHR43553">
    <property type="entry name" value="HEAVY METAL TRANSPORTER"/>
    <property type="match status" value="1"/>
</dbReference>
<dbReference type="PROSITE" id="PS50929">
    <property type="entry name" value="ABC_TM1F"/>
    <property type="match status" value="1"/>
</dbReference>
<accession>A0A017T724</accession>
<dbReference type="GO" id="GO:0140359">
    <property type="term" value="F:ABC-type transporter activity"/>
    <property type="evidence" value="ECO:0007669"/>
    <property type="project" value="InterPro"/>
</dbReference>
<dbReference type="EMBL" id="ASRX01000032">
    <property type="protein sequence ID" value="EYF04580.1"/>
    <property type="molecule type" value="Genomic_DNA"/>
</dbReference>
<protein>
    <submittedName>
        <fullName evidence="12">Putative ABC transporter ATP-binding protein</fullName>
    </submittedName>
</protein>
<dbReference type="PROSITE" id="PS50893">
    <property type="entry name" value="ABC_TRANSPORTER_2"/>
    <property type="match status" value="1"/>
</dbReference>
<keyword evidence="5 12" id="KW-0067">ATP-binding</keyword>
<evidence type="ECO:0000256" key="5">
    <source>
        <dbReference type="ARBA" id="ARBA00022840"/>
    </source>
</evidence>
<comment type="caution">
    <text evidence="12">The sequence shown here is derived from an EMBL/GenBank/DDBJ whole genome shotgun (WGS) entry which is preliminary data.</text>
</comment>
<comment type="subcellular location">
    <subcellularLocation>
        <location evidence="1">Cell membrane</location>
        <topology evidence="1">Multi-pass membrane protein</topology>
    </subcellularLocation>
</comment>
<evidence type="ECO:0000313" key="13">
    <source>
        <dbReference type="Proteomes" id="UP000019678"/>
    </source>
</evidence>
<dbReference type="InterPro" id="IPR027417">
    <property type="entry name" value="P-loop_NTPase"/>
</dbReference>
<dbReference type="InterPro" id="IPR003439">
    <property type="entry name" value="ABC_transporter-like_ATP-bd"/>
</dbReference>
<dbReference type="SMART" id="SM00382">
    <property type="entry name" value="AAA"/>
    <property type="match status" value="1"/>
</dbReference>
<keyword evidence="2" id="KW-0813">Transport</keyword>
<dbReference type="GO" id="GO:0016887">
    <property type="term" value="F:ATP hydrolysis activity"/>
    <property type="evidence" value="ECO:0007669"/>
    <property type="project" value="InterPro"/>
</dbReference>
<dbReference type="SUPFAM" id="SSF52540">
    <property type="entry name" value="P-loop containing nucleoside triphosphate hydrolases"/>
    <property type="match status" value="1"/>
</dbReference>
<feature type="domain" description="ABC transmembrane type-1" evidence="11">
    <location>
        <begin position="19"/>
        <end position="212"/>
    </location>
</feature>
<dbReference type="GO" id="GO:1904680">
    <property type="term" value="F:peptide transmembrane transporter activity"/>
    <property type="evidence" value="ECO:0007669"/>
    <property type="project" value="InterPro"/>
</dbReference>
<feature type="compositionally biased region" description="Low complexity" evidence="8">
    <location>
        <begin position="542"/>
        <end position="558"/>
    </location>
</feature>
<dbReference type="eggNOG" id="COG4615">
    <property type="taxonomic scope" value="Bacteria"/>
</dbReference>
<dbReference type="InterPro" id="IPR003593">
    <property type="entry name" value="AAA+_ATPase"/>
</dbReference>
<dbReference type="Gene3D" id="3.40.50.300">
    <property type="entry name" value="P-loop containing nucleotide triphosphate hydrolases"/>
    <property type="match status" value="1"/>
</dbReference>
<evidence type="ECO:0000256" key="6">
    <source>
        <dbReference type="ARBA" id="ARBA00022989"/>
    </source>
</evidence>
<keyword evidence="13" id="KW-1185">Reference proteome</keyword>
<evidence type="ECO:0000256" key="1">
    <source>
        <dbReference type="ARBA" id="ARBA00004651"/>
    </source>
</evidence>
<evidence type="ECO:0000256" key="8">
    <source>
        <dbReference type="SAM" id="MobiDB-lite"/>
    </source>
</evidence>
<feature type="region of interest" description="Disordered" evidence="8">
    <location>
        <begin position="538"/>
        <end position="558"/>
    </location>
</feature>
<keyword evidence="4" id="KW-0547">Nucleotide-binding</keyword>
<feature type="transmembrane region" description="Helical" evidence="9">
    <location>
        <begin position="46"/>
        <end position="64"/>
    </location>
</feature>
<evidence type="ECO:0000256" key="3">
    <source>
        <dbReference type="ARBA" id="ARBA00022692"/>
    </source>
</evidence>
<dbReference type="STRING" id="1192034.CAP_4400"/>
<organism evidence="12 13">
    <name type="scientific">Chondromyces apiculatus DSM 436</name>
    <dbReference type="NCBI Taxonomy" id="1192034"/>
    <lineage>
        <taxon>Bacteria</taxon>
        <taxon>Pseudomonadati</taxon>
        <taxon>Myxococcota</taxon>
        <taxon>Polyangia</taxon>
        <taxon>Polyangiales</taxon>
        <taxon>Polyangiaceae</taxon>
        <taxon>Chondromyces</taxon>
    </lineage>
</organism>
<proteinExistence type="predicted"/>
<dbReference type="NCBIfam" id="TIGR01194">
    <property type="entry name" value="cyc_pep_trnsptr"/>
    <property type="match status" value="1"/>
</dbReference>
<evidence type="ECO:0000259" key="11">
    <source>
        <dbReference type="PROSITE" id="PS50929"/>
    </source>
</evidence>
<evidence type="ECO:0000256" key="4">
    <source>
        <dbReference type="ARBA" id="ARBA00022741"/>
    </source>
</evidence>
<dbReference type="GO" id="GO:0043190">
    <property type="term" value="C:ATP-binding cassette (ABC) transporter complex"/>
    <property type="evidence" value="ECO:0007669"/>
    <property type="project" value="TreeGrafter"/>
</dbReference>
<evidence type="ECO:0000256" key="9">
    <source>
        <dbReference type="SAM" id="Phobius"/>
    </source>
</evidence>
<dbReference type="Pfam" id="PF00005">
    <property type="entry name" value="ABC_tran"/>
    <property type="match status" value="1"/>
</dbReference>
<feature type="transmembrane region" description="Helical" evidence="9">
    <location>
        <begin position="150"/>
        <end position="166"/>
    </location>
</feature>
<sequence length="558" mass="60755">MTLIDLISGEAEDKRFRILAAASLAGAANTATVALVNAIAQRKSGGATLGDCFLFLALIAVYVVGSRYTCHGVSATLEDALHHIKVRNLEKIERASYEAIERIGTAEIYDRISANVSRISSSAALIANLLQSLFMSVAAGLYIATLSLPAFALLVLLFGAGIALFYQKARDIAQNLQAASAIRMGFFEQLTDLFQGFKEVKLNQRRGRELREDIQGTSGSLRGVTTTSNNALHDHWLFAQCNLYVGLAALIFVLPQHVEVEASVERLLIGGVLLVWGPVVTCLAGFPVYLESNVSLANIEALERKLDAAASEDEAPIDPWKGRLTRGIEVKDLAYTYAAAGAQESFHIGPLSLDIAAGEIVFIVGGNGSGKSTFLKVLTGLYPPSEGTLRADRFAVTPDKAPAYRELISAIYSDFHIFSKLYGLLGVPESSVSPLLKRMQIEDKTSFAADRFTRVDLSTGQRKRLAMIVTLLEDRPLCVFDEWAADQDPEFRKYFYEELLPSLKQQGKTVIAVSHDDRYFHCADRVVTMEYGQIRSIESPHHPGAAIPGAPSADPRPA</sequence>
<dbReference type="OrthoDB" id="9760776at2"/>
<gene>
    <name evidence="12" type="ORF">CAP_4400</name>
</gene>
<dbReference type="InterPro" id="IPR005898">
    <property type="entry name" value="Cyc_pep_transpt_SyrD/YojI"/>
</dbReference>
<dbReference type="PANTHER" id="PTHR43553:SF11">
    <property type="entry name" value="ABC TRANSPORTER ATP-BINDING_PERMEASE PROTEIN YOJI"/>
    <property type="match status" value="1"/>
</dbReference>
<evidence type="ECO:0000256" key="7">
    <source>
        <dbReference type="ARBA" id="ARBA00023136"/>
    </source>
</evidence>
<evidence type="ECO:0000256" key="2">
    <source>
        <dbReference type="ARBA" id="ARBA00022448"/>
    </source>
</evidence>
<feature type="domain" description="ABC transporter" evidence="10">
    <location>
        <begin position="328"/>
        <end position="556"/>
    </location>
</feature>
<dbReference type="GO" id="GO:0005524">
    <property type="term" value="F:ATP binding"/>
    <property type="evidence" value="ECO:0007669"/>
    <property type="project" value="UniProtKB-KW"/>
</dbReference>
<dbReference type="Gene3D" id="1.20.1560.10">
    <property type="entry name" value="ABC transporter type 1, transmembrane domain"/>
    <property type="match status" value="1"/>
</dbReference>
<name>A0A017T724_9BACT</name>
<reference evidence="12 13" key="1">
    <citation type="submission" date="2013-05" db="EMBL/GenBank/DDBJ databases">
        <title>Genome assembly of Chondromyces apiculatus DSM 436.</title>
        <authorList>
            <person name="Sharma G."/>
            <person name="Khatri I."/>
            <person name="Kaur C."/>
            <person name="Mayilraj S."/>
            <person name="Subramanian S."/>
        </authorList>
    </citation>
    <scope>NUCLEOTIDE SEQUENCE [LARGE SCALE GENOMIC DNA]</scope>
    <source>
        <strain evidence="12 13">DSM 436</strain>
    </source>
</reference>
<dbReference type="Proteomes" id="UP000019678">
    <property type="component" value="Unassembled WGS sequence"/>
</dbReference>
<keyword evidence="7 9" id="KW-0472">Membrane</keyword>
<dbReference type="SUPFAM" id="SSF90123">
    <property type="entry name" value="ABC transporter transmembrane region"/>
    <property type="match status" value="1"/>
</dbReference>
<dbReference type="RefSeq" id="WP_044243998.1">
    <property type="nucleotide sequence ID" value="NZ_ASRX01000032.1"/>
</dbReference>
<keyword evidence="3 9" id="KW-0812">Transmembrane</keyword>
<dbReference type="InterPro" id="IPR011527">
    <property type="entry name" value="ABC1_TM_dom"/>
</dbReference>
<dbReference type="GO" id="GO:0015833">
    <property type="term" value="P:peptide transport"/>
    <property type="evidence" value="ECO:0007669"/>
    <property type="project" value="InterPro"/>
</dbReference>